<evidence type="ECO:0000313" key="1">
    <source>
        <dbReference type="EMBL" id="GDH28494.1"/>
    </source>
</evidence>
<dbReference type="RefSeq" id="WP_021552169.1">
    <property type="nucleotide sequence ID" value="NZ_BGCS01000012.1"/>
</dbReference>
<name>A0A3T5LB75_ECOLX</name>
<reference evidence="1 2" key="1">
    <citation type="submission" date="2018-04" db="EMBL/GenBank/DDBJ databases">
        <title>Large scale genomics of bovine and human commensal E. coli to reveal the emerging process of EHEC.</title>
        <authorList>
            <person name="Arimizu Y."/>
            <person name="Ogura Y."/>
        </authorList>
    </citation>
    <scope>NUCLEOTIDE SEQUENCE [LARGE SCALE GENOMIC DNA]</scope>
    <source>
        <strain evidence="1 2">KK-P061</strain>
    </source>
</reference>
<sequence>MKISPRVAEEPLSHRSWQSLPSVLVVTAEVNGALADRVKVAQDSGGEGWGKIVVASRLVKVNSHLQQL</sequence>
<accession>A0A3T5LB75</accession>
<proteinExistence type="predicted"/>
<comment type="caution">
    <text evidence="1">The sequence shown here is derived from an EMBL/GenBank/DDBJ whole genome shotgun (WGS) entry which is preliminary data.</text>
</comment>
<dbReference type="Proteomes" id="UP000303027">
    <property type="component" value="Unassembled WGS sequence"/>
</dbReference>
<dbReference type="AlphaFoldDB" id="A0A3T5LB75"/>
<protein>
    <submittedName>
        <fullName evidence="1">Uncharacterized protein</fullName>
    </submittedName>
</protein>
<dbReference type="EMBL" id="BFXY01000018">
    <property type="protein sequence ID" value="GDH28494.1"/>
    <property type="molecule type" value="Genomic_DNA"/>
</dbReference>
<organism evidence="1 2">
    <name type="scientific">Escherichia coli</name>
    <dbReference type="NCBI Taxonomy" id="562"/>
    <lineage>
        <taxon>Bacteria</taxon>
        <taxon>Pseudomonadati</taxon>
        <taxon>Pseudomonadota</taxon>
        <taxon>Gammaproteobacteria</taxon>
        <taxon>Enterobacterales</taxon>
        <taxon>Enterobacteriaceae</taxon>
        <taxon>Escherichia</taxon>
    </lineage>
</organism>
<gene>
    <name evidence="1" type="ORF">BvCmsKKP061_00479</name>
</gene>
<evidence type="ECO:0000313" key="2">
    <source>
        <dbReference type="Proteomes" id="UP000303027"/>
    </source>
</evidence>